<keyword evidence="2" id="KW-0808">Transferase</keyword>
<dbReference type="GO" id="GO:0005524">
    <property type="term" value="F:ATP binding"/>
    <property type="evidence" value="ECO:0007669"/>
    <property type="project" value="InterPro"/>
</dbReference>
<evidence type="ECO:0000313" key="5">
    <source>
        <dbReference type="Proteomes" id="UP000294834"/>
    </source>
</evidence>
<dbReference type="InterPro" id="IPR027417">
    <property type="entry name" value="P-loop_NTPase"/>
</dbReference>
<comment type="caution">
    <text evidence="2">The sequence shown here is derived from an EMBL/GenBank/DDBJ whole genome shotgun (WGS) entry which is preliminary data.</text>
</comment>
<dbReference type="Gene3D" id="3.30.980.10">
    <property type="entry name" value="Threonyl-trna Synthetase, Chain A, domain 2"/>
    <property type="match status" value="1"/>
</dbReference>
<dbReference type="CDD" id="cd02028">
    <property type="entry name" value="UMPK_like"/>
    <property type="match status" value="1"/>
</dbReference>
<reference evidence="2 4" key="1">
    <citation type="submission" date="2018-08" db="EMBL/GenBank/DDBJ databases">
        <title>A genome reference for cultivated species of the human gut microbiota.</title>
        <authorList>
            <person name="Zou Y."/>
            <person name="Xue W."/>
            <person name="Luo G."/>
        </authorList>
    </citation>
    <scope>NUCLEOTIDE SEQUENCE [LARGE SCALE GENOMIC DNA]</scope>
    <source>
        <strain evidence="2 4">AF14-1AC</strain>
    </source>
</reference>
<dbReference type="SMART" id="SM00382">
    <property type="entry name" value="AAA"/>
    <property type="match status" value="1"/>
</dbReference>
<dbReference type="EMBL" id="QRZL01000007">
    <property type="protein sequence ID" value="RGV77967.1"/>
    <property type="molecule type" value="Genomic_DNA"/>
</dbReference>
<protein>
    <submittedName>
        <fullName evidence="2">Nucleoside kinase</fullName>
    </submittedName>
</protein>
<sequence length="557" mass="64599">MTIMLQICCKNNNISKNFPIGSSLLDIYNGFNLDIPYGPVSAKVNNKVEGLNYRAYNNKDVEFLNMLNPSGMRTYVRSLCFILCKAVEDLYPDGKIMLEHPVSKGYYCDLQIGHETGLDDVSRIKQRMKEIVEANIPFHRFECHTTKVVELFCRKGMMDKVKLLETSGELYSYYYTLENTIDYYYGSLLPSTGYIRKFDIVKYYDGLLLRVPNRQNPEVLEEVVKQEKMLEVFKEHRRWNQILGVGTVGDFNVACNEGYATDLINVSEALQEKKISNIADGIYHRGKNGQRVKLVLISGPSSSGKTTFSKRLSIQLMANGLKPYPISLDNYFVDREKTPKDEKGDYDYESLYALDLEFFNKQLQDLLHGKEVELPRFNFTTGRREFKGDKLKIDDNMILILEGIHALNPELTPHIPTENKYKIYVSALTTILLDNHNYIPTTDNRLLRRIIRDHKYRGYSAEETIRRWPSVRAGEEKWIFPYQENADAMFNSALLFELAIMKDYAIPILRNVPNNKPEYSEAYRLRKFLEYFASVQDKELPPTSLLREFLGGSSFRY</sequence>
<dbReference type="AlphaFoldDB" id="A0A413GMQ6"/>
<dbReference type="InterPro" id="IPR018163">
    <property type="entry name" value="Thr/Ala-tRNA-synth_IIc_edit"/>
</dbReference>
<reference evidence="3 5" key="2">
    <citation type="journal article" date="2019" name="Nat. Microbiol.">
        <title>Genomic variation and strain-specific functional adaptation in the human gut microbiome during early life.</title>
        <authorList>
            <person name="Vatanen T."/>
            <person name="Plichta D.R."/>
            <person name="Somani J."/>
            <person name="Munch P.C."/>
            <person name="Arthur T.D."/>
            <person name="Hall A.B."/>
            <person name="Rudolf S."/>
            <person name="Oakeley E.J."/>
            <person name="Ke X."/>
            <person name="Young R.A."/>
            <person name="Haiser H.J."/>
            <person name="Kolde R."/>
            <person name="Yassour M."/>
            <person name="Luopajarvi K."/>
            <person name="Siljander H."/>
            <person name="Virtanen S.M."/>
            <person name="Ilonen J."/>
            <person name="Uibo R."/>
            <person name="Tillmann V."/>
            <person name="Mokurov S."/>
            <person name="Dorshakova N."/>
            <person name="Porter J.A."/>
            <person name="McHardy A.C."/>
            <person name="Lahdesmaki H."/>
            <person name="Vlamakis H."/>
            <person name="Huttenhower C."/>
            <person name="Knip M."/>
            <person name="Xavier R.J."/>
        </authorList>
    </citation>
    <scope>NUCLEOTIDE SEQUENCE [LARGE SCALE GENOMIC DNA]</scope>
    <source>
        <strain evidence="3 5">RJX1052</strain>
    </source>
</reference>
<dbReference type="Proteomes" id="UP000294834">
    <property type="component" value="Unassembled WGS sequence"/>
</dbReference>
<dbReference type="Proteomes" id="UP000283678">
    <property type="component" value="Unassembled WGS sequence"/>
</dbReference>
<evidence type="ECO:0000313" key="2">
    <source>
        <dbReference type="EMBL" id="RGV77967.1"/>
    </source>
</evidence>
<gene>
    <name evidence="2" type="ORF">DWW04_08570</name>
    <name evidence="3" type="ORF">E1J06_00960</name>
</gene>
<organism evidence="2 4">
    <name type="scientific">Phocaeicola dorei</name>
    <dbReference type="NCBI Taxonomy" id="357276"/>
    <lineage>
        <taxon>Bacteria</taxon>
        <taxon>Pseudomonadati</taxon>
        <taxon>Bacteroidota</taxon>
        <taxon>Bacteroidia</taxon>
        <taxon>Bacteroidales</taxon>
        <taxon>Bacteroidaceae</taxon>
        <taxon>Phocaeicola</taxon>
    </lineage>
</organism>
<dbReference type="InterPro" id="IPR006083">
    <property type="entry name" value="PRK/URK"/>
</dbReference>
<feature type="domain" description="AAA+ ATPase" evidence="1">
    <location>
        <begin position="291"/>
        <end position="461"/>
    </location>
</feature>
<name>A0A413GMQ6_9BACT</name>
<dbReference type="SUPFAM" id="SSF52540">
    <property type="entry name" value="P-loop containing nucleoside triphosphate hydrolases"/>
    <property type="match status" value="1"/>
</dbReference>
<dbReference type="InterPro" id="IPR003593">
    <property type="entry name" value="AAA+_ATPase"/>
</dbReference>
<dbReference type="RefSeq" id="WP_085939223.1">
    <property type="nucleotide sequence ID" value="NZ_CAXSLT010000011.1"/>
</dbReference>
<dbReference type="Pfam" id="PF00485">
    <property type="entry name" value="PRK"/>
    <property type="match status" value="1"/>
</dbReference>
<dbReference type="EMBL" id="SLTX01000001">
    <property type="protein sequence ID" value="TDB06094.1"/>
    <property type="molecule type" value="Genomic_DNA"/>
</dbReference>
<accession>A0A413GMQ6</accession>
<dbReference type="PANTHER" id="PTHR10285">
    <property type="entry name" value="URIDINE KINASE"/>
    <property type="match status" value="1"/>
</dbReference>
<keyword evidence="2" id="KW-0418">Kinase</keyword>
<dbReference type="SUPFAM" id="SSF55186">
    <property type="entry name" value="ThrRS/AlaRS common domain"/>
    <property type="match status" value="1"/>
</dbReference>
<evidence type="ECO:0000313" key="3">
    <source>
        <dbReference type="EMBL" id="TDB06094.1"/>
    </source>
</evidence>
<dbReference type="GO" id="GO:0016301">
    <property type="term" value="F:kinase activity"/>
    <property type="evidence" value="ECO:0007669"/>
    <property type="project" value="UniProtKB-KW"/>
</dbReference>
<proteinExistence type="predicted"/>
<evidence type="ECO:0000313" key="4">
    <source>
        <dbReference type="Proteomes" id="UP000283678"/>
    </source>
</evidence>
<evidence type="ECO:0000259" key="1">
    <source>
        <dbReference type="SMART" id="SM00382"/>
    </source>
</evidence>
<dbReference type="FunFam" id="3.40.50.300:FF:001230">
    <property type="entry name" value="Phosphoribulokinase/uridine kinase family protein"/>
    <property type="match status" value="1"/>
</dbReference>
<dbReference type="Gene3D" id="3.40.50.300">
    <property type="entry name" value="P-loop containing nucleotide triphosphate hydrolases"/>
    <property type="match status" value="1"/>
</dbReference>